<dbReference type="EC" id="3.6.1.9" evidence="4"/>
<comment type="catalytic activity">
    <reaction evidence="4">
        <text>UTP + H2O = UMP + diphosphate + H(+)</text>
        <dbReference type="Rhea" id="RHEA:29395"/>
        <dbReference type="ChEBI" id="CHEBI:15377"/>
        <dbReference type="ChEBI" id="CHEBI:15378"/>
        <dbReference type="ChEBI" id="CHEBI:33019"/>
        <dbReference type="ChEBI" id="CHEBI:46398"/>
        <dbReference type="ChEBI" id="CHEBI:57865"/>
        <dbReference type="EC" id="3.6.1.9"/>
    </reaction>
</comment>
<dbReference type="HAMAP" id="MF_00528">
    <property type="entry name" value="Maf"/>
    <property type="match status" value="1"/>
</dbReference>
<dbReference type="PANTHER" id="PTHR43213:SF5">
    <property type="entry name" value="BIFUNCTIONAL DTTP_UTP PYROPHOSPHATASE_METHYLTRANSFERASE PROTEIN-RELATED"/>
    <property type="match status" value="1"/>
</dbReference>
<dbReference type="OrthoDB" id="9807767at2"/>
<evidence type="ECO:0000256" key="2">
    <source>
        <dbReference type="ARBA" id="ARBA00022801"/>
    </source>
</evidence>
<evidence type="ECO:0000256" key="3">
    <source>
        <dbReference type="ARBA" id="ARBA00023080"/>
    </source>
</evidence>
<dbReference type="GO" id="GO:0005737">
    <property type="term" value="C:cytoplasm"/>
    <property type="evidence" value="ECO:0007669"/>
    <property type="project" value="UniProtKB-SubCell"/>
</dbReference>
<proteinExistence type="inferred from homology"/>
<dbReference type="Pfam" id="PF02545">
    <property type="entry name" value="Maf"/>
    <property type="match status" value="1"/>
</dbReference>
<keyword evidence="3 4" id="KW-0546">Nucleotide metabolism</keyword>
<comment type="subcellular location">
    <subcellularLocation>
        <location evidence="4">Cytoplasm</location>
    </subcellularLocation>
</comment>
<dbReference type="GO" id="GO:0009117">
    <property type="term" value="P:nucleotide metabolic process"/>
    <property type="evidence" value="ECO:0007669"/>
    <property type="project" value="UniProtKB-KW"/>
</dbReference>
<feature type="site" description="Important for substrate specificity" evidence="4">
    <location>
        <position position="163"/>
    </location>
</feature>
<accession>A0A1I1ELW5</accession>
<evidence type="ECO:0000313" key="5">
    <source>
        <dbReference type="EMBL" id="SFB88084.1"/>
    </source>
</evidence>
<feature type="site" description="Important for substrate specificity" evidence="4">
    <location>
        <position position="81"/>
    </location>
</feature>
<dbReference type="SUPFAM" id="SSF52972">
    <property type="entry name" value="ITPase-like"/>
    <property type="match status" value="1"/>
</dbReference>
<dbReference type="PIRSF" id="PIRSF006305">
    <property type="entry name" value="Maf"/>
    <property type="match status" value="1"/>
</dbReference>
<keyword evidence="6" id="KW-1185">Reference proteome</keyword>
<comment type="catalytic activity">
    <reaction evidence="4">
        <text>dTTP + H2O = dTMP + diphosphate + H(+)</text>
        <dbReference type="Rhea" id="RHEA:28534"/>
        <dbReference type="ChEBI" id="CHEBI:15377"/>
        <dbReference type="ChEBI" id="CHEBI:15378"/>
        <dbReference type="ChEBI" id="CHEBI:33019"/>
        <dbReference type="ChEBI" id="CHEBI:37568"/>
        <dbReference type="ChEBI" id="CHEBI:63528"/>
        <dbReference type="EC" id="3.6.1.9"/>
    </reaction>
</comment>
<reference evidence="5 6" key="1">
    <citation type="submission" date="2016-10" db="EMBL/GenBank/DDBJ databases">
        <authorList>
            <person name="de Groot N.N."/>
        </authorList>
    </citation>
    <scope>NUCLEOTIDE SEQUENCE [LARGE SCALE GENOMIC DNA]</scope>
    <source>
        <strain evidence="5 6">DSM 18438</strain>
    </source>
</reference>
<dbReference type="NCBIfam" id="TIGR00172">
    <property type="entry name" value="maf"/>
    <property type="match status" value="1"/>
</dbReference>
<dbReference type="STRING" id="1122252.SAMN05660443_0696"/>
<dbReference type="GO" id="GO:0036221">
    <property type="term" value="F:UTP diphosphatase activity"/>
    <property type="evidence" value="ECO:0007669"/>
    <property type="project" value="RHEA"/>
</dbReference>
<keyword evidence="2 4" id="KW-0378">Hydrolase</keyword>
<dbReference type="Proteomes" id="UP000199058">
    <property type="component" value="Unassembled WGS sequence"/>
</dbReference>
<dbReference type="GO" id="GO:0036218">
    <property type="term" value="F:dTTP diphosphatase activity"/>
    <property type="evidence" value="ECO:0007669"/>
    <property type="project" value="RHEA"/>
</dbReference>
<comment type="cofactor">
    <cofactor evidence="1 4">
        <name>a divalent metal cation</name>
        <dbReference type="ChEBI" id="CHEBI:60240"/>
    </cofactor>
</comment>
<comment type="function">
    <text evidence="4">Nucleoside triphosphate pyrophosphatase that hydrolyzes dTTP and UTP. May have a dual role in cell division arrest and in preventing the incorporation of modified nucleotides into cellular nucleic acids.</text>
</comment>
<name>A0A1I1ELW5_9GAMM</name>
<comment type="caution">
    <text evidence="4">Lacks conserved residue(s) required for the propagation of feature annotation.</text>
</comment>
<gene>
    <name evidence="5" type="ORF">SAMN05660443_0696</name>
</gene>
<feature type="site" description="Important for substrate specificity" evidence="4">
    <location>
        <position position="17"/>
    </location>
</feature>
<feature type="active site" description="Proton acceptor" evidence="4">
    <location>
        <position position="80"/>
    </location>
</feature>
<evidence type="ECO:0000313" key="6">
    <source>
        <dbReference type="Proteomes" id="UP000199058"/>
    </source>
</evidence>
<dbReference type="RefSeq" id="WP_091959193.1">
    <property type="nucleotide sequence ID" value="NZ_FOLH01000001.1"/>
</dbReference>
<dbReference type="InterPro" id="IPR003697">
    <property type="entry name" value="Maf-like"/>
</dbReference>
<dbReference type="PANTHER" id="PTHR43213">
    <property type="entry name" value="BIFUNCTIONAL DTTP/UTP PYROPHOSPHATASE/METHYLTRANSFERASE PROTEIN-RELATED"/>
    <property type="match status" value="1"/>
</dbReference>
<dbReference type="InterPro" id="IPR029001">
    <property type="entry name" value="ITPase-like_fam"/>
</dbReference>
<dbReference type="CDD" id="cd00555">
    <property type="entry name" value="Maf"/>
    <property type="match status" value="1"/>
</dbReference>
<dbReference type="Gene3D" id="3.90.950.10">
    <property type="match status" value="1"/>
</dbReference>
<comment type="similarity">
    <text evidence="4">Belongs to the Maf family. YhdE subfamily.</text>
</comment>
<dbReference type="EMBL" id="FOLH01000001">
    <property type="protein sequence ID" value="SFB88084.1"/>
    <property type="molecule type" value="Genomic_DNA"/>
</dbReference>
<sequence>MDWKPLSKMLLASASPRRRELLHQLLPSLQLEVRPADIDESQVGKEAGEELVLRLAIAKAHRVASELPATLAQYPLLAADTEVVLDGRPLGKPEDAEGAVNLLQRLSGRAHEVKTALALVQGATWLTAVVTTQVVFRHLDDEEIRAYVATGESGDKAGGYAIQGRGAALVERIEGSYTNVVGLPLEKLSQLLRELGYKVF</sequence>
<evidence type="ECO:0000256" key="1">
    <source>
        <dbReference type="ARBA" id="ARBA00001968"/>
    </source>
</evidence>
<keyword evidence="4" id="KW-0963">Cytoplasm</keyword>
<protein>
    <recommendedName>
        <fullName evidence="4">dTTP/UTP pyrophosphatase</fullName>
        <shortName evidence="4">dTTPase/UTPase</shortName>
        <ecNumber evidence="4">3.6.1.9</ecNumber>
    </recommendedName>
    <alternativeName>
        <fullName evidence="4">Nucleoside triphosphate pyrophosphatase</fullName>
    </alternativeName>
    <alternativeName>
        <fullName evidence="4">Nucleotide pyrophosphatase</fullName>
        <shortName evidence="4">Nucleotide PPase</shortName>
    </alternativeName>
</protein>
<dbReference type="AlphaFoldDB" id="A0A1I1ELW5"/>
<organism evidence="5 6">
    <name type="scientific">Marinospirillum celere</name>
    <dbReference type="NCBI Taxonomy" id="1122252"/>
    <lineage>
        <taxon>Bacteria</taxon>
        <taxon>Pseudomonadati</taxon>
        <taxon>Pseudomonadota</taxon>
        <taxon>Gammaproteobacteria</taxon>
        <taxon>Oceanospirillales</taxon>
        <taxon>Oceanospirillaceae</taxon>
        <taxon>Marinospirillum</taxon>
    </lineage>
</organism>
<evidence type="ECO:0000256" key="4">
    <source>
        <dbReference type="HAMAP-Rule" id="MF_00528"/>
    </source>
</evidence>